<dbReference type="AlphaFoldDB" id="A0A9J7BHW1"/>
<dbReference type="Proteomes" id="UP001059380">
    <property type="component" value="Chromosome"/>
</dbReference>
<sequence>MSLRLFITSILASIVLPAASGAMAQVTMSQHQAQPRPFWGTMTGEVTFVMSSECSTQPVQTVSTNEGRVSHLGNSTLTTAHCASSDGTQAIDGHAIFTGANGADINATYTAHTVAASAQVIVQEGELTIIGGTGRFQHAAGRVPFTVYISPVSPPTLEAKWPVRFVFAGTISY</sequence>
<keyword evidence="1" id="KW-0732">Signal</keyword>
<name>A0A9J7BHW1_9BACT</name>
<organism evidence="2 3">
    <name type="scientific">Occallatibacter riparius</name>
    <dbReference type="NCBI Taxonomy" id="1002689"/>
    <lineage>
        <taxon>Bacteria</taxon>
        <taxon>Pseudomonadati</taxon>
        <taxon>Acidobacteriota</taxon>
        <taxon>Terriglobia</taxon>
        <taxon>Terriglobales</taxon>
        <taxon>Acidobacteriaceae</taxon>
        <taxon>Occallatibacter</taxon>
    </lineage>
</organism>
<evidence type="ECO:0000313" key="3">
    <source>
        <dbReference type="Proteomes" id="UP001059380"/>
    </source>
</evidence>
<feature type="signal peptide" evidence="1">
    <location>
        <begin position="1"/>
        <end position="24"/>
    </location>
</feature>
<accession>A0A9J7BHW1</accession>
<reference evidence="2" key="1">
    <citation type="submission" date="2021-04" db="EMBL/GenBank/DDBJ databases">
        <title>Phylogenetic analysis of Acidobacteriaceae.</title>
        <authorList>
            <person name="Qiu L."/>
            <person name="Zhang Q."/>
        </authorList>
    </citation>
    <scope>NUCLEOTIDE SEQUENCE</scope>
    <source>
        <strain evidence="2">DSM 25168</strain>
    </source>
</reference>
<evidence type="ECO:0000313" key="2">
    <source>
        <dbReference type="EMBL" id="UWZ82303.1"/>
    </source>
</evidence>
<evidence type="ECO:0000256" key="1">
    <source>
        <dbReference type="SAM" id="SignalP"/>
    </source>
</evidence>
<dbReference type="KEGG" id="orp:MOP44_17190"/>
<proteinExistence type="predicted"/>
<feature type="chain" id="PRO_5039924979" evidence="1">
    <location>
        <begin position="25"/>
        <end position="173"/>
    </location>
</feature>
<dbReference type="RefSeq" id="WP_260791487.1">
    <property type="nucleotide sequence ID" value="NZ_CP093313.1"/>
</dbReference>
<keyword evidence="3" id="KW-1185">Reference proteome</keyword>
<dbReference type="EMBL" id="CP093313">
    <property type="protein sequence ID" value="UWZ82303.1"/>
    <property type="molecule type" value="Genomic_DNA"/>
</dbReference>
<gene>
    <name evidence="2" type="ORF">MOP44_17190</name>
</gene>
<protein>
    <submittedName>
        <fullName evidence="2">Uncharacterized protein</fullName>
    </submittedName>
</protein>